<dbReference type="FunFam" id="3.30.420.40:FF:000177">
    <property type="entry name" value="Glycerol kinase"/>
    <property type="match status" value="1"/>
</dbReference>
<dbReference type="InterPro" id="IPR018483">
    <property type="entry name" value="Carb_kinase_FGGY_CS"/>
</dbReference>
<dbReference type="InterPro" id="IPR005999">
    <property type="entry name" value="Glycerol_kin"/>
</dbReference>
<dbReference type="GO" id="GO:0019563">
    <property type="term" value="P:glycerol catabolic process"/>
    <property type="evidence" value="ECO:0007669"/>
    <property type="project" value="UniProtKB-UniPathway"/>
</dbReference>
<keyword evidence="4 12" id="KW-0808">Transferase</keyword>
<dbReference type="STRING" id="747725.A0A168P911"/>
<evidence type="ECO:0000256" key="2">
    <source>
        <dbReference type="ARBA" id="ARBA00009156"/>
    </source>
</evidence>
<evidence type="ECO:0000256" key="7">
    <source>
        <dbReference type="ARBA" id="ARBA00022798"/>
    </source>
</evidence>
<dbReference type="InterPro" id="IPR018484">
    <property type="entry name" value="FGGY_N"/>
</dbReference>
<dbReference type="PANTHER" id="PTHR10196:SF69">
    <property type="entry name" value="GLYCEROL KINASE"/>
    <property type="match status" value="1"/>
</dbReference>
<dbReference type="GO" id="GO:0004370">
    <property type="term" value="F:glycerol kinase activity"/>
    <property type="evidence" value="ECO:0007669"/>
    <property type="project" value="UniProtKB-EC"/>
</dbReference>
<keyword evidence="16" id="KW-1185">Reference proteome</keyword>
<dbReference type="GO" id="GO:0046167">
    <property type="term" value="P:glycerol-3-phosphate biosynthetic process"/>
    <property type="evidence" value="ECO:0007669"/>
    <property type="project" value="TreeGrafter"/>
</dbReference>
<dbReference type="Pfam" id="PF02782">
    <property type="entry name" value="FGGY_C"/>
    <property type="match status" value="1"/>
</dbReference>
<dbReference type="OrthoDB" id="5422795at2759"/>
<evidence type="ECO:0000256" key="10">
    <source>
        <dbReference type="ARBA" id="ARBA00052101"/>
    </source>
</evidence>
<accession>A0A168P911</accession>
<evidence type="ECO:0000313" key="16">
    <source>
        <dbReference type="Proteomes" id="UP000077051"/>
    </source>
</evidence>
<evidence type="ECO:0000256" key="11">
    <source>
        <dbReference type="ARBA" id="ARBA00071571"/>
    </source>
</evidence>
<dbReference type="InterPro" id="IPR043129">
    <property type="entry name" value="ATPase_NBD"/>
</dbReference>
<organism evidence="15 16">
    <name type="scientific">Mucor lusitanicus CBS 277.49</name>
    <dbReference type="NCBI Taxonomy" id="747725"/>
    <lineage>
        <taxon>Eukaryota</taxon>
        <taxon>Fungi</taxon>
        <taxon>Fungi incertae sedis</taxon>
        <taxon>Mucoromycota</taxon>
        <taxon>Mucoromycotina</taxon>
        <taxon>Mucoromycetes</taxon>
        <taxon>Mucorales</taxon>
        <taxon>Mucorineae</taxon>
        <taxon>Mucoraceae</taxon>
        <taxon>Mucor</taxon>
    </lineage>
</organism>
<evidence type="ECO:0000256" key="4">
    <source>
        <dbReference type="ARBA" id="ARBA00022679"/>
    </source>
</evidence>
<dbReference type="GO" id="GO:0005739">
    <property type="term" value="C:mitochondrion"/>
    <property type="evidence" value="ECO:0007669"/>
    <property type="project" value="TreeGrafter"/>
</dbReference>
<evidence type="ECO:0000256" key="1">
    <source>
        <dbReference type="ARBA" id="ARBA00005190"/>
    </source>
</evidence>
<dbReference type="PROSITE" id="PS00933">
    <property type="entry name" value="FGGY_KINASES_1"/>
    <property type="match status" value="1"/>
</dbReference>
<keyword evidence="7" id="KW-0319">Glycerol metabolism</keyword>
<dbReference type="InterPro" id="IPR000577">
    <property type="entry name" value="Carb_kinase_FGGY"/>
</dbReference>
<dbReference type="Pfam" id="PF00370">
    <property type="entry name" value="FGGY_N"/>
    <property type="match status" value="1"/>
</dbReference>
<keyword evidence="8" id="KW-0067">ATP-binding</keyword>
<dbReference type="InterPro" id="IPR018485">
    <property type="entry name" value="FGGY_C"/>
</dbReference>
<feature type="domain" description="Carbohydrate kinase FGGY C-terminal" evidence="14">
    <location>
        <begin position="268"/>
        <end position="459"/>
    </location>
</feature>
<feature type="domain" description="Carbohydrate kinase FGGY N-terminal" evidence="13">
    <location>
        <begin position="10"/>
        <end position="259"/>
    </location>
</feature>
<dbReference type="PANTHER" id="PTHR10196">
    <property type="entry name" value="SUGAR KINASE"/>
    <property type="match status" value="1"/>
</dbReference>
<dbReference type="InterPro" id="IPR042018">
    <property type="entry name" value="GK1-3_metazoan-type"/>
</dbReference>
<comment type="similarity">
    <text evidence="2 12">Belongs to the FGGY kinase family.</text>
</comment>
<evidence type="ECO:0000256" key="8">
    <source>
        <dbReference type="ARBA" id="ARBA00022840"/>
    </source>
</evidence>
<name>A0A168P911_MUCCL</name>
<proteinExistence type="inferred from homology"/>
<dbReference type="VEuPathDB" id="FungiDB:MUCCIDRAFT_182094"/>
<dbReference type="NCBIfam" id="NF000756">
    <property type="entry name" value="PRK00047.1"/>
    <property type="match status" value="1"/>
</dbReference>
<dbReference type="GO" id="GO:0006641">
    <property type="term" value="P:triglyceride metabolic process"/>
    <property type="evidence" value="ECO:0007669"/>
    <property type="project" value="TreeGrafter"/>
</dbReference>
<dbReference type="GO" id="GO:0005524">
    <property type="term" value="F:ATP binding"/>
    <property type="evidence" value="ECO:0007669"/>
    <property type="project" value="UniProtKB-KW"/>
</dbReference>
<dbReference type="PIRSF" id="PIRSF000538">
    <property type="entry name" value="GlpK"/>
    <property type="match status" value="1"/>
</dbReference>
<evidence type="ECO:0000256" key="9">
    <source>
        <dbReference type="ARBA" id="ARBA00043149"/>
    </source>
</evidence>
<evidence type="ECO:0000256" key="12">
    <source>
        <dbReference type="RuleBase" id="RU003733"/>
    </source>
</evidence>
<dbReference type="SUPFAM" id="SSF53067">
    <property type="entry name" value="Actin-like ATPase domain"/>
    <property type="match status" value="2"/>
</dbReference>
<evidence type="ECO:0000256" key="6">
    <source>
        <dbReference type="ARBA" id="ARBA00022777"/>
    </source>
</evidence>
<comment type="catalytic activity">
    <reaction evidence="10">
        <text>glycerol + ATP = sn-glycerol 3-phosphate + ADP + H(+)</text>
        <dbReference type="Rhea" id="RHEA:21644"/>
        <dbReference type="ChEBI" id="CHEBI:15378"/>
        <dbReference type="ChEBI" id="CHEBI:17754"/>
        <dbReference type="ChEBI" id="CHEBI:30616"/>
        <dbReference type="ChEBI" id="CHEBI:57597"/>
        <dbReference type="ChEBI" id="CHEBI:456216"/>
        <dbReference type="EC" id="2.7.1.30"/>
    </reaction>
</comment>
<keyword evidence="5" id="KW-0547">Nucleotide-binding</keyword>
<reference evidence="15 16" key="1">
    <citation type="submission" date="2015-06" db="EMBL/GenBank/DDBJ databases">
        <title>Expansion of signal transduction pathways in fungi by whole-genome duplication.</title>
        <authorList>
            <consortium name="DOE Joint Genome Institute"/>
            <person name="Corrochano L.M."/>
            <person name="Kuo A."/>
            <person name="Marcet-Houben M."/>
            <person name="Polaino S."/>
            <person name="Salamov A."/>
            <person name="Villalobos J.M."/>
            <person name="Alvarez M.I."/>
            <person name="Avalos J."/>
            <person name="Benito E.P."/>
            <person name="Benoit I."/>
            <person name="Burger G."/>
            <person name="Camino L.P."/>
            <person name="Canovas D."/>
            <person name="Cerda-Olmedo E."/>
            <person name="Cheng J.-F."/>
            <person name="Dominguez A."/>
            <person name="Elias M."/>
            <person name="Eslava A.P."/>
            <person name="Glaser F."/>
            <person name="Grimwood J."/>
            <person name="Gutierrez G."/>
            <person name="Heitman J."/>
            <person name="Henrissat B."/>
            <person name="Iturriaga E.A."/>
            <person name="Lang B.F."/>
            <person name="Lavin J.L."/>
            <person name="Lee S."/>
            <person name="Li W."/>
            <person name="Lindquist E."/>
            <person name="Lopez-Garcia S."/>
            <person name="Luque E.M."/>
            <person name="Marcos A.T."/>
            <person name="Martin J."/>
            <person name="Mccluskey K."/>
            <person name="Medina H.R."/>
            <person name="Miralles-Duran A."/>
            <person name="Miyazaki A."/>
            <person name="Munoz-Torres E."/>
            <person name="Oguiza J.A."/>
            <person name="Ohm R."/>
            <person name="Olmedo M."/>
            <person name="Orejas M."/>
            <person name="Ortiz-Castellanos L."/>
            <person name="Pisabarro A.G."/>
            <person name="Rodriguez-Romero J."/>
            <person name="Ruiz-Herrera J."/>
            <person name="Ruiz-Vazquez R."/>
            <person name="Sanz C."/>
            <person name="Schackwitz W."/>
            <person name="Schmutz J."/>
            <person name="Shahriari M."/>
            <person name="Shelest E."/>
            <person name="Silva-Franco F."/>
            <person name="Soanes D."/>
            <person name="Syed K."/>
            <person name="Tagua V.G."/>
            <person name="Talbot N.J."/>
            <person name="Thon M."/>
            <person name="De Vries R.P."/>
            <person name="Wiebenga A."/>
            <person name="Yadav J.S."/>
            <person name="Braun E.L."/>
            <person name="Baker S."/>
            <person name="Garre V."/>
            <person name="Horwitz B."/>
            <person name="Torres-Martinez S."/>
            <person name="Idnurm A."/>
            <person name="Herrera-Estrella A."/>
            <person name="Gabaldon T."/>
            <person name="Grigoriev I.V."/>
        </authorList>
    </citation>
    <scope>NUCLEOTIDE SEQUENCE [LARGE SCALE GENOMIC DNA]</scope>
    <source>
        <strain evidence="15 16">CBS 277.49</strain>
    </source>
</reference>
<sequence>MISTEKKQFIGAVDQGTTSSRFLIFDEEGRLITFHQVELPQSQPHAGWLEHDPMDILDTVVTCIYETIKRFELMGYNVKDIKGIGVTNQRESAVCWDKSTGEPLRNTIVWSDVRTDDIVHRLKKRDNAHIVQQLSGLDITSYFTAVKFRWMLDHDENVKKAVKEGRACFGTVDSWLIYKLSGGQAHVTDVTNASRTLLMNLKTLEWDQDLLAFFDIPQELLPKLCSSSEIYGTVGLKDSPLKGVPIAGCLGDQQAALLGQKCFNKGEAKCTFGTGAFMLFNTGEEAVESKQGLITTIAFQLGKEAKATYALEGSMAVAGSSLRWLRDNLRLINSMEEVSELAEHVPDTGGVYFVTAFSGLFAPYWRDDARGTMIGLTSYTNKYHLARATLESMSFQSRAILEAMNQDAGVPLKVLKVDGGVSNSNIAMQIQADILGIKVDRPSMRETTAFGTAIAAGLAVGVWSSIHDLDQVNSEGVTTFIPHLTLEEREEKHKIWRKAIESSLHWTDDVEALSSGDSDQDE</sequence>
<dbReference type="NCBIfam" id="TIGR01311">
    <property type="entry name" value="glycerol_kin"/>
    <property type="match status" value="1"/>
</dbReference>
<evidence type="ECO:0000256" key="5">
    <source>
        <dbReference type="ARBA" id="ARBA00022741"/>
    </source>
</evidence>
<protein>
    <recommendedName>
        <fullName evidence="11">Probable glycerol kinase</fullName>
        <ecNumber evidence="3">2.7.1.30</ecNumber>
    </recommendedName>
    <alternativeName>
        <fullName evidence="9">ATP:glycerol 3-phosphotransferase</fullName>
    </alternativeName>
</protein>
<evidence type="ECO:0000259" key="13">
    <source>
        <dbReference type="Pfam" id="PF00370"/>
    </source>
</evidence>
<dbReference type="Proteomes" id="UP000077051">
    <property type="component" value="Unassembled WGS sequence"/>
</dbReference>
<dbReference type="PROSITE" id="PS00445">
    <property type="entry name" value="FGGY_KINASES_2"/>
    <property type="match status" value="1"/>
</dbReference>
<dbReference type="FunFam" id="3.30.420.40:FF:000108">
    <property type="entry name" value="Glycerol kinase, glycosomal"/>
    <property type="match status" value="1"/>
</dbReference>
<dbReference type="Gene3D" id="3.30.420.40">
    <property type="match status" value="2"/>
</dbReference>
<keyword evidence="6 12" id="KW-0418">Kinase</keyword>
<dbReference type="CDD" id="cd07792">
    <property type="entry name" value="ASKHA_NBD_FGGY_GK1-3-like"/>
    <property type="match status" value="1"/>
</dbReference>
<dbReference type="EC" id="2.7.1.30" evidence="3"/>
<comment type="caution">
    <text evidence="15">The sequence shown here is derived from an EMBL/GenBank/DDBJ whole genome shotgun (WGS) entry which is preliminary data.</text>
</comment>
<evidence type="ECO:0000256" key="3">
    <source>
        <dbReference type="ARBA" id="ARBA00012099"/>
    </source>
</evidence>
<evidence type="ECO:0000259" key="14">
    <source>
        <dbReference type="Pfam" id="PF02782"/>
    </source>
</evidence>
<dbReference type="EMBL" id="AMYB01000001">
    <property type="protein sequence ID" value="OAD07356.1"/>
    <property type="molecule type" value="Genomic_DNA"/>
</dbReference>
<gene>
    <name evidence="15" type="ORF">MUCCIDRAFT_182094</name>
</gene>
<evidence type="ECO:0000313" key="15">
    <source>
        <dbReference type="EMBL" id="OAD07356.1"/>
    </source>
</evidence>
<comment type="pathway">
    <text evidence="1">Polyol metabolism; glycerol degradation via glycerol kinase pathway; sn-glycerol 3-phosphate from glycerol: step 1/1.</text>
</comment>
<dbReference type="UniPathway" id="UPA00618">
    <property type="reaction ID" value="UER00672"/>
</dbReference>
<dbReference type="AlphaFoldDB" id="A0A168P911"/>